<dbReference type="InterPro" id="IPR036259">
    <property type="entry name" value="MFS_trans_sf"/>
</dbReference>
<accession>A0ABX8Y3A6</accession>
<proteinExistence type="predicted"/>
<evidence type="ECO:0000256" key="1">
    <source>
        <dbReference type="SAM" id="Phobius"/>
    </source>
</evidence>
<feature type="transmembrane region" description="Helical" evidence="1">
    <location>
        <begin position="60"/>
        <end position="81"/>
    </location>
</feature>
<protein>
    <submittedName>
        <fullName evidence="2">Uncharacterized protein</fullName>
    </submittedName>
</protein>
<dbReference type="EMBL" id="CP080647">
    <property type="protein sequence ID" value="QYX81846.1"/>
    <property type="molecule type" value="Genomic_DNA"/>
</dbReference>
<evidence type="ECO:0000313" key="3">
    <source>
        <dbReference type="Proteomes" id="UP000827138"/>
    </source>
</evidence>
<feature type="transmembrane region" description="Helical" evidence="1">
    <location>
        <begin position="6"/>
        <end position="24"/>
    </location>
</feature>
<evidence type="ECO:0000313" key="2">
    <source>
        <dbReference type="EMBL" id="QYX81846.1"/>
    </source>
</evidence>
<keyword evidence="1" id="KW-0812">Transmembrane</keyword>
<dbReference type="SUPFAM" id="SSF103473">
    <property type="entry name" value="MFS general substrate transporter"/>
    <property type="match status" value="1"/>
</dbReference>
<dbReference type="Proteomes" id="UP000827138">
    <property type="component" value="Chromosome"/>
</dbReference>
<sequence>MGGFSHGLGGTAFTVGVPFVNAWYPPERRGPALGIFGIGAGGTALSPFTAVQSADTVGCAFPFDLAAGLLAVYAVSARILLRDKPDRTVPTGSLFPALRRANRVKE</sequence>
<dbReference type="RefSeq" id="WP_220650413.1">
    <property type="nucleotide sequence ID" value="NZ_CP080647.1"/>
</dbReference>
<dbReference type="Gene3D" id="1.20.1250.20">
    <property type="entry name" value="MFS general substrate transporter like domains"/>
    <property type="match status" value="1"/>
</dbReference>
<keyword evidence="1" id="KW-0472">Membrane</keyword>
<organism evidence="2 3">
    <name type="scientific">Streptomyces akebiae</name>
    <dbReference type="NCBI Taxonomy" id="2865673"/>
    <lineage>
        <taxon>Bacteria</taxon>
        <taxon>Bacillati</taxon>
        <taxon>Actinomycetota</taxon>
        <taxon>Actinomycetes</taxon>
        <taxon>Kitasatosporales</taxon>
        <taxon>Streptomycetaceae</taxon>
        <taxon>Streptomyces</taxon>
    </lineage>
</organism>
<name>A0ABX8Y3A6_9ACTN</name>
<gene>
    <name evidence="2" type="ORF">K1J60_39525</name>
</gene>
<keyword evidence="1" id="KW-1133">Transmembrane helix</keyword>
<reference evidence="2 3" key="1">
    <citation type="submission" date="2021-08" db="EMBL/GenBank/DDBJ databases">
        <authorList>
            <person name="Ping M."/>
        </authorList>
    </citation>
    <scope>NUCLEOTIDE SEQUENCE [LARGE SCALE GENOMIC DNA]</scope>
    <source>
        <strain evidence="2 3">MG28</strain>
    </source>
</reference>
<keyword evidence="3" id="KW-1185">Reference proteome</keyword>
<feature type="transmembrane region" description="Helical" evidence="1">
    <location>
        <begin position="31"/>
        <end position="48"/>
    </location>
</feature>